<evidence type="ECO:0000313" key="9">
    <source>
        <dbReference type="EMBL" id="GIX66035.1"/>
    </source>
</evidence>
<keyword evidence="10" id="KW-1185">Reference proteome</keyword>
<sequence length="571" mass="62892">MFVHWILKPAVFGICVLSLIFRDVATANEPVCAVPESASLKTTLNLLRSLKSDEALQVSVVKVLETKMLSFFNNVKASQKTLSEQEISKVNNVITANLKKVLEKADELQKVIVVDNSFTNTKYGDTVSTECTKKITEYLLHILPKLQVTLSYLFFQVSKRFSSREGSMWRLLHCNGKGDDNDGLKEWLIDSKSVSYTDAISSLLPGGYVNDDLSDKEGSELESKLVGFVDLYNGEGVLPSLLQKLFYITPFTRATTSAFLPYVAALCKNLIHGGITSVGERRVTDEFKGVCSDVFRDLAPLTVHQRNDKADVDLVLLYNGIDEWKGIMGGKLSSNHATWMTHRLSRVLEQLQKMHSESTEWNPSGNEKSKMFGPFTYGFMYGMRWINENWTISHETLPTGISKLLDTTKHNGSLKRLFTYLGGTSNLPEPNFVTPNTTDRSNSSANENGNGIQSELNGLNQNANSHDTTAQSQNQASEPSTNLTGAVNGQEGGSDVKKSPFFTGGIIAIVVVVALVALGGKPGRFVELQDTISGVKEILDGECDDMPEMAFYMVGGLQEAKEKAAEMSKTK</sequence>
<proteinExistence type="inferred from homology"/>
<comment type="caution">
    <text evidence="9">The sequence shown here is derived from an EMBL/GenBank/DDBJ whole genome shotgun (WGS) entry which is preliminary data.</text>
</comment>
<evidence type="ECO:0000256" key="8">
    <source>
        <dbReference type="SAM" id="SignalP"/>
    </source>
</evidence>
<dbReference type="EMBL" id="BPLF01000006">
    <property type="protein sequence ID" value="GIX66035.1"/>
    <property type="molecule type" value="Genomic_DNA"/>
</dbReference>
<evidence type="ECO:0000313" key="10">
    <source>
        <dbReference type="Proteomes" id="UP001497744"/>
    </source>
</evidence>
<evidence type="ECO:0000256" key="7">
    <source>
        <dbReference type="SAM" id="Phobius"/>
    </source>
</evidence>
<evidence type="ECO:0000256" key="3">
    <source>
        <dbReference type="ARBA" id="ARBA00022741"/>
    </source>
</evidence>
<keyword evidence="3" id="KW-0547">Nucleotide-binding</keyword>
<evidence type="ECO:0000256" key="6">
    <source>
        <dbReference type="SAM" id="MobiDB-lite"/>
    </source>
</evidence>
<keyword evidence="5" id="KW-0406">Ion transport</keyword>
<organism evidence="9 10">
    <name type="scientific">Babesia caballi</name>
    <dbReference type="NCBI Taxonomy" id="5871"/>
    <lineage>
        <taxon>Eukaryota</taxon>
        <taxon>Sar</taxon>
        <taxon>Alveolata</taxon>
        <taxon>Apicomplexa</taxon>
        <taxon>Aconoidasida</taxon>
        <taxon>Piroplasmida</taxon>
        <taxon>Babesiidae</taxon>
        <taxon>Babesia</taxon>
    </lineage>
</organism>
<feature type="compositionally biased region" description="Polar residues" evidence="6">
    <location>
        <begin position="428"/>
        <end position="487"/>
    </location>
</feature>
<dbReference type="GO" id="GO:0006811">
    <property type="term" value="P:monoatomic ion transport"/>
    <property type="evidence" value="ECO:0007669"/>
    <property type="project" value="UniProtKB-KW"/>
</dbReference>
<feature type="chain" id="PRO_5043484066" evidence="8">
    <location>
        <begin position="28"/>
        <end position="571"/>
    </location>
</feature>
<evidence type="ECO:0000256" key="5">
    <source>
        <dbReference type="ARBA" id="ARBA00023065"/>
    </source>
</evidence>
<keyword evidence="7" id="KW-0472">Membrane</keyword>
<keyword evidence="2" id="KW-0813">Transport</keyword>
<keyword evidence="7" id="KW-0812">Transmembrane</keyword>
<protein>
    <submittedName>
        <fullName evidence="9">ATP synthase subunit beta</fullName>
    </submittedName>
</protein>
<feature type="region of interest" description="Disordered" evidence="6">
    <location>
        <begin position="428"/>
        <end position="493"/>
    </location>
</feature>
<evidence type="ECO:0000256" key="4">
    <source>
        <dbReference type="ARBA" id="ARBA00022840"/>
    </source>
</evidence>
<evidence type="ECO:0000256" key="1">
    <source>
        <dbReference type="ARBA" id="ARBA00008936"/>
    </source>
</evidence>
<feature type="transmembrane region" description="Helical" evidence="7">
    <location>
        <begin position="501"/>
        <end position="519"/>
    </location>
</feature>
<comment type="similarity">
    <text evidence="1">Belongs to the ATPase alpha/beta chains family.</text>
</comment>
<keyword evidence="8" id="KW-0732">Signal</keyword>
<dbReference type="Proteomes" id="UP001497744">
    <property type="component" value="Unassembled WGS sequence"/>
</dbReference>
<dbReference type="Gene3D" id="1.10.1140.10">
    <property type="entry name" value="Bovine Mitochondrial F1-atpase, Atp Synthase Beta Chain, Chain D, domain 3"/>
    <property type="match status" value="1"/>
</dbReference>
<keyword evidence="7" id="KW-1133">Transmembrane helix</keyword>
<name>A0AAV4M2C8_BABCB</name>
<reference evidence="9 10" key="1">
    <citation type="submission" date="2021-06" db="EMBL/GenBank/DDBJ databases">
        <title>Genome sequence of Babesia caballi.</title>
        <authorList>
            <person name="Yamagishi J."/>
            <person name="Kidaka T."/>
            <person name="Ochi A."/>
        </authorList>
    </citation>
    <scope>NUCLEOTIDE SEQUENCE [LARGE SCALE GENOMIC DNA]</scope>
    <source>
        <strain evidence="9">USDA-D6B2</strain>
    </source>
</reference>
<gene>
    <name evidence="9" type="ORF">BcabD6B2_54710</name>
</gene>
<dbReference type="InterPro" id="IPR024034">
    <property type="entry name" value="ATPase_F1/V1_b/a_C"/>
</dbReference>
<feature type="signal peptide" evidence="8">
    <location>
        <begin position="1"/>
        <end position="27"/>
    </location>
</feature>
<dbReference type="GeneID" id="94197516"/>
<dbReference type="SUPFAM" id="SSF47917">
    <property type="entry name" value="C-terminal domain of alpha and beta subunits of F1 ATP synthase"/>
    <property type="match status" value="1"/>
</dbReference>
<dbReference type="AlphaFoldDB" id="A0AAV4M2C8"/>
<keyword evidence="4" id="KW-0067">ATP-binding</keyword>
<evidence type="ECO:0000256" key="2">
    <source>
        <dbReference type="ARBA" id="ARBA00022448"/>
    </source>
</evidence>
<dbReference type="RefSeq" id="XP_067718104.1">
    <property type="nucleotide sequence ID" value="XM_067862003.1"/>
</dbReference>
<accession>A0AAV4M2C8</accession>